<evidence type="ECO:0000256" key="2">
    <source>
        <dbReference type="ARBA" id="ARBA00022670"/>
    </source>
</evidence>
<dbReference type="GO" id="GO:0008234">
    <property type="term" value="F:cysteine-type peptidase activity"/>
    <property type="evidence" value="ECO:0007669"/>
    <property type="project" value="UniProtKB-KW"/>
</dbReference>
<evidence type="ECO:0000256" key="4">
    <source>
        <dbReference type="ARBA" id="ARBA00022807"/>
    </source>
</evidence>
<accession>A0A558DLP7</accession>
<dbReference type="OrthoDB" id="5496837at2"/>
<dbReference type="PANTHER" id="PTHR47359:SF3">
    <property type="entry name" value="NLP_P60 DOMAIN-CONTAINING PROTEIN-RELATED"/>
    <property type="match status" value="1"/>
</dbReference>
<dbReference type="SUPFAM" id="SSF54001">
    <property type="entry name" value="Cysteine proteinases"/>
    <property type="match status" value="1"/>
</dbReference>
<dbReference type="PROSITE" id="PS51935">
    <property type="entry name" value="NLPC_P60"/>
    <property type="match status" value="1"/>
</dbReference>
<evidence type="ECO:0000256" key="1">
    <source>
        <dbReference type="ARBA" id="ARBA00007074"/>
    </source>
</evidence>
<sequence>MGAAGGANLAAVAIAVCPVVVLPALVVGTVVMTTQNDLAAMAPSCGHATQQVGDQLWTSEQLTNAQTVVTVAVQRKLPRRAAVLALATAMVESGLRNLPTGDHDSLGLFQQRPSQGWGAADEVLNPTYAANAFYDRLLAVSGWQTMSPGIAEQQVQRSAFPGRYAPREATAAELVAKYWQGPDNPTSSAPGPNPAQQVSLSYGGCPDNGQSNLPLASDRDNKQLPPDFRPPADSRLSAAVTYVIAQLGKPYVWGATGPDAFDCSGLMQAAWAHAGVGISRTTSSQVHDGVAVGSLSSVKPGDLLFIPGADGTPVNPGHVGMYVGYGTVINAYDEKHGVITESLASWALKVVAIRRPLPSGGDGKT</sequence>
<evidence type="ECO:0000313" key="8">
    <source>
        <dbReference type="Proteomes" id="UP000320011"/>
    </source>
</evidence>
<gene>
    <name evidence="7" type="ORF">FNH05_01605</name>
</gene>
<dbReference type="Pfam" id="PF00877">
    <property type="entry name" value="NLPC_P60"/>
    <property type="match status" value="1"/>
</dbReference>
<evidence type="ECO:0000256" key="3">
    <source>
        <dbReference type="ARBA" id="ARBA00022801"/>
    </source>
</evidence>
<feature type="compositionally biased region" description="Polar residues" evidence="5">
    <location>
        <begin position="183"/>
        <end position="200"/>
    </location>
</feature>
<evidence type="ECO:0000259" key="6">
    <source>
        <dbReference type="PROSITE" id="PS51935"/>
    </source>
</evidence>
<feature type="domain" description="NlpC/P60" evidence="6">
    <location>
        <begin position="233"/>
        <end position="357"/>
    </location>
</feature>
<dbReference type="AlphaFoldDB" id="A0A558DLP7"/>
<comment type="caution">
    <text evidence="7">The sequence shown here is derived from an EMBL/GenBank/DDBJ whole genome shotgun (WGS) entry which is preliminary data.</text>
</comment>
<dbReference type="InterPro" id="IPR000064">
    <property type="entry name" value="NLP_P60_dom"/>
</dbReference>
<name>A0A558DLP7_9PSEU</name>
<protein>
    <submittedName>
        <fullName evidence="7">NlpC/P60 family protein</fullName>
    </submittedName>
</protein>
<organism evidence="7 8">
    <name type="scientific">Amycolatopsis rhizosphaerae</name>
    <dbReference type="NCBI Taxonomy" id="2053003"/>
    <lineage>
        <taxon>Bacteria</taxon>
        <taxon>Bacillati</taxon>
        <taxon>Actinomycetota</taxon>
        <taxon>Actinomycetes</taxon>
        <taxon>Pseudonocardiales</taxon>
        <taxon>Pseudonocardiaceae</taxon>
        <taxon>Amycolatopsis</taxon>
    </lineage>
</organism>
<feature type="region of interest" description="Disordered" evidence="5">
    <location>
        <begin position="180"/>
        <end position="232"/>
    </location>
</feature>
<keyword evidence="4" id="KW-0788">Thiol protease</keyword>
<dbReference type="GO" id="GO:0006508">
    <property type="term" value="P:proteolysis"/>
    <property type="evidence" value="ECO:0007669"/>
    <property type="project" value="UniProtKB-KW"/>
</dbReference>
<dbReference type="EMBL" id="VJWX01000007">
    <property type="protein sequence ID" value="TVT61956.1"/>
    <property type="molecule type" value="Genomic_DNA"/>
</dbReference>
<evidence type="ECO:0000313" key="7">
    <source>
        <dbReference type="EMBL" id="TVT61956.1"/>
    </source>
</evidence>
<dbReference type="PANTHER" id="PTHR47359">
    <property type="entry name" value="PEPTIDOGLYCAN DL-ENDOPEPTIDASE CWLO"/>
    <property type="match status" value="1"/>
</dbReference>
<comment type="similarity">
    <text evidence="1">Belongs to the peptidase C40 family.</text>
</comment>
<dbReference type="Gene3D" id="3.90.1720.10">
    <property type="entry name" value="endopeptidase domain like (from Nostoc punctiforme)"/>
    <property type="match status" value="1"/>
</dbReference>
<dbReference type="InterPro" id="IPR051794">
    <property type="entry name" value="PG_Endopeptidase_C40"/>
</dbReference>
<dbReference type="InterPro" id="IPR038765">
    <property type="entry name" value="Papain-like_cys_pep_sf"/>
</dbReference>
<reference evidence="7 8" key="2">
    <citation type="submission" date="2019-08" db="EMBL/GenBank/DDBJ databases">
        <title>Amycolatopsis acidicola sp. nov., isolated from peat swamp forest soil.</title>
        <authorList>
            <person name="Srisuk N."/>
        </authorList>
    </citation>
    <scope>NUCLEOTIDE SEQUENCE [LARGE SCALE GENOMIC DNA]</scope>
    <source>
        <strain evidence="7 8">TBRC 6029</strain>
    </source>
</reference>
<keyword evidence="2" id="KW-0645">Protease</keyword>
<reference evidence="7 8" key="1">
    <citation type="submission" date="2019-07" db="EMBL/GenBank/DDBJ databases">
        <authorList>
            <person name="Duangmal K."/>
            <person name="Teo W.F.A."/>
        </authorList>
    </citation>
    <scope>NUCLEOTIDE SEQUENCE [LARGE SCALE GENOMIC DNA]</scope>
    <source>
        <strain evidence="7 8">TBRC 6029</strain>
    </source>
</reference>
<dbReference type="Proteomes" id="UP000320011">
    <property type="component" value="Unassembled WGS sequence"/>
</dbReference>
<keyword evidence="8" id="KW-1185">Reference proteome</keyword>
<proteinExistence type="inferred from homology"/>
<evidence type="ECO:0000256" key="5">
    <source>
        <dbReference type="SAM" id="MobiDB-lite"/>
    </source>
</evidence>
<keyword evidence="3" id="KW-0378">Hydrolase</keyword>